<protein>
    <recommendedName>
        <fullName evidence="4">Type 1 fimbrial protein</fullName>
    </recommendedName>
</protein>
<comment type="caution">
    <text evidence="2">The sequence shown here is derived from an EMBL/GenBank/DDBJ whole genome shotgun (WGS) entry which is preliminary data.</text>
</comment>
<dbReference type="InterPro" id="IPR036937">
    <property type="entry name" value="Adhesion_dom_fimbrial_sf"/>
</dbReference>
<dbReference type="Proteomes" id="UP000317652">
    <property type="component" value="Unassembled WGS sequence"/>
</dbReference>
<dbReference type="InterPro" id="IPR008966">
    <property type="entry name" value="Adhesion_dom_sf"/>
</dbReference>
<proteinExistence type="predicted"/>
<evidence type="ECO:0008006" key="4">
    <source>
        <dbReference type="Google" id="ProtNLM"/>
    </source>
</evidence>
<feature type="chain" id="PRO_5046093990" description="Type 1 fimbrial protein" evidence="1">
    <location>
        <begin position="23"/>
        <end position="194"/>
    </location>
</feature>
<name>A0ABY6V873_9ENTR</name>
<sequence>MNINLRTFAALLILLASQPSVAADGALNVTGAITDATCTVLGVISDSDIGTRQPQLSPVITLTNLSENSNAVTAISQFQIHLKGCYASASQKNIRIKMTSPYADSYGKLALANAIRDGAKGKVVVLYERNITSGGGGQFMPVGYGRSATAWNDLPTTGDGIVRFGFTAVAQEAWQEIIAPGAFSTFVDYEMEYQ</sequence>
<evidence type="ECO:0000313" key="2">
    <source>
        <dbReference type="EMBL" id="VUS32109.1"/>
    </source>
</evidence>
<feature type="signal peptide" evidence="1">
    <location>
        <begin position="1"/>
        <end position="22"/>
    </location>
</feature>
<organism evidence="2 3">
    <name type="scientific">Klebsiella spallanzanii</name>
    <dbReference type="NCBI Taxonomy" id="2587528"/>
    <lineage>
        <taxon>Bacteria</taxon>
        <taxon>Pseudomonadati</taxon>
        <taxon>Pseudomonadota</taxon>
        <taxon>Gammaproteobacteria</taxon>
        <taxon>Enterobacterales</taxon>
        <taxon>Enterobacteriaceae</taxon>
        <taxon>Klebsiella/Raoultella group</taxon>
        <taxon>Klebsiella</taxon>
    </lineage>
</organism>
<dbReference type="SUPFAM" id="SSF49401">
    <property type="entry name" value="Bacterial adhesins"/>
    <property type="match status" value="1"/>
</dbReference>
<reference evidence="2 3" key="1">
    <citation type="submission" date="2019-07" db="EMBL/GenBank/DDBJ databases">
        <authorList>
            <person name="Brisse S."/>
            <person name="Rodrigues C."/>
            <person name="Thorpe H."/>
        </authorList>
    </citation>
    <scope>NUCLEOTIDE SEQUENCE [LARGE SCALE GENOMIC DNA]</scope>
    <source>
        <strain evidence="2">SB6411</strain>
    </source>
</reference>
<accession>A0ABY6V873</accession>
<gene>
    <name evidence="2" type="ORF">SB6411_04723</name>
</gene>
<evidence type="ECO:0000256" key="1">
    <source>
        <dbReference type="SAM" id="SignalP"/>
    </source>
</evidence>
<dbReference type="EMBL" id="CABGGS010000003">
    <property type="protein sequence ID" value="VUS32109.1"/>
    <property type="molecule type" value="Genomic_DNA"/>
</dbReference>
<keyword evidence="3" id="KW-1185">Reference proteome</keyword>
<evidence type="ECO:0000313" key="3">
    <source>
        <dbReference type="Proteomes" id="UP000317652"/>
    </source>
</evidence>
<dbReference type="Gene3D" id="2.60.40.1090">
    <property type="entry name" value="Fimbrial-type adhesion domain"/>
    <property type="match status" value="1"/>
</dbReference>
<keyword evidence="1" id="KW-0732">Signal</keyword>